<dbReference type="AlphaFoldDB" id="A0AAE0DHQ1"/>
<keyword evidence="2" id="KW-1185">Reference proteome</keyword>
<comment type="caution">
    <text evidence="1">The sequence shown here is derived from an EMBL/GenBank/DDBJ whole genome shotgun (WGS) entry which is preliminary data.</text>
</comment>
<evidence type="ECO:0000313" key="1">
    <source>
        <dbReference type="EMBL" id="KAK3169690.1"/>
    </source>
</evidence>
<reference evidence="1" key="1">
    <citation type="submission" date="2022-11" db="EMBL/GenBank/DDBJ databases">
        <title>Chromosomal genome sequence assembly and mating type (MAT) locus characterization of the leprose asexual lichenized fungus Lepraria neglecta (Nyl.) Erichsen.</title>
        <authorList>
            <person name="Allen J.L."/>
            <person name="Pfeffer B."/>
        </authorList>
    </citation>
    <scope>NUCLEOTIDE SEQUENCE</scope>
    <source>
        <strain evidence="1">Allen 5258</strain>
    </source>
</reference>
<protein>
    <submittedName>
        <fullName evidence="1">Uncharacterized protein</fullName>
    </submittedName>
</protein>
<name>A0AAE0DHQ1_9LECA</name>
<evidence type="ECO:0000313" key="2">
    <source>
        <dbReference type="Proteomes" id="UP001276659"/>
    </source>
</evidence>
<accession>A0AAE0DHQ1</accession>
<dbReference type="Proteomes" id="UP001276659">
    <property type="component" value="Unassembled WGS sequence"/>
</dbReference>
<organism evidence="1 2">
    <name type="scientific">Lepraria neglecta</name>
    <dbReference type="NCBI Taxonomy" id="209136"/>
    <lineage>
        <taxon>Eukaryota</taxon>
        <taxon>Fungi</taxon>
        <taxon>Dikarya</taxon>
        <taxon>Ascomycota</taxon>
        <taxon>Pezizomycotina</taxon>
        <taxon>Lecanoromycetes</taxon>
        <taxon>OSLEUM clade</taxon>
        <taxon>Lecanoromycetidae</taxon>
        <taxon>Lecanorales</taxon>
        <taxon>Lecanorineae</taxon>
        <taxon>Stereocaulaceae</taxon>
        <taxon>Lepraria</taxon>
    </lineage>
</organism>
<gene>
    <name evidence="1" type="ORF">OEA41_009074</name>
</gene>
<sequence>MYIGNLLWKSFLTHLTSSDLQLTPFVTNTTPPNPLASDTYRVPGTHTFLRLAISDEPIVKADLGRTILQSQKQLRDFIKAYRAYDMLLNPLEDPFESSEEWTGCFFGVKSYPMDQDLHLTYGMIADSLQGIWNYMYRGYRLVGAIFEVNDDTWGVVGVGKISVNRPAPLALPVMSGSGNGSIKEATLLDRASNTTKETAPGTFYRVPGTSTVIHMVHSTETIAKENLGRTILQTQLEIRSFIELHDASNMSLHRLDDPFESPDDLSGCFFGVKMYPHDYDHLTCGMVANLLQGLWNYLYREGRFFGVFFEVNDDVWGVVGVGKVSVSRLSGGGLLSGLGGGNVTEAY</sequence>
<dbReference type="EMBL" id="JASNWA010000009">
    <property type="protein sequence ID" value="KAK3169690.1"/>
    <property type="molecule type" value="Genomic_DNA"/>
</dbReference>
<proteinExistence type="predicted"/>